<dbReference type="AlphaFoldDB" id="A0AA91DT19"/>
<evidence type="ECO:0000313" key="3">
    <source>
        <dbReference type="Proteomes" id="UP000077852"/>
    </source>
</evidence>
<keyword evidence="1" id="KW-0812">Transmembrane</keyword>
<protein>
    <submittedName>
        <fullName evidence="2">Uncharacterized protein</fullName>
    </submittedName>
</protein>
<evidence type="ECO:0000313" key="2">
    <source>
        <dbReference type="EMBL" id="OAK66699.1"/>
    </source>
</evidence>
<gene>
    <name evidence="2" type="ORF">A3K87_05680</name>
</gene>
<feature type="transmembrane region" description="Helical" evidence="1">
    <location>
        <begin position="20"/>
        <end position="41"/>
    </location>
</feature>
<evidence type="ECO:0000256" key="1">
    <source>
        <dbReference type="SAM" id="Phobius"/>
    </source>
</evidence>
<sequence>MPWRFDEVLSHARLSPKFALRLGAGIAVFFLLLAAALGVGFQAGAGLAWARSAMLAMGAASLLAGIVIAWFIARSFHRSSHNALKTAERLDRVLQNVNARDS</sequence>
<dbReference type="EMBL" id="LVHG01000013">
    <property type="protein sequence ID" value="OAK66699.1"/>
    <property type="molecule type" value="Genomic_DNA"/>
</dbReference>
<accession>A0AA91DT19</accession>
<proteinExistence type="predicted"/>
<keyword evidence="1" id="KW-0472">Membrane</keyword>
<keyword evidence="1" id="KW-1133">Transmembrane helix</keyword>
<name>A0AA91DT19_VARPD</name>
<feature type="transmembrane region" description="Helical" evidence="1">
    <location>
        <begin position="53"/>
        <end position="73"/>
    </location>
</feature>
<dbReference type="RefSeq" id="WP_253819715.1">
    <property type="nucleotide sequence ID" value="NZ_LVHG01000013.1"/>
</dbReference>
<organism evidence="2 3">
    <name type="scientific">Variovorax paradoxus</name>
    <dbReference type="NCBI Taxonomy" id="34073"/>
    <lineage>
        <taxon>Bacteria</taxon>
        <taxon>Pseudomonadati</taxon>
        <taxon>Pseudomonadota</taxon>
        <taxon>Betaproteobacteria</taxon>
        <taxon>Burkholderiales</taxon>
        <taxon>Comamonadaceae</taxon>
        <taxon>Variovorax</taxon>
    </lineage>
</organism>
<reference evidence="2 3" key="1">
    <citation type="submission" date="2016-03" db="EMBL/GenBank/DDBJ databases">
        <title>Genome sequence of Variovorax paradoxus KB5.</title>
        <authorList>
            <person name="Jeong H."/>
            <person name="Hong C.E."/>
            <person name="Jo S.H."/>
            <person name="Park J.M."/>
        </authorList>
    </citation>
    <scope>NUCLEOTIDE SEQUENCE [LARGE SCALE GENOMIC DNA]</scope>
    <source>
        <strain evidence="2 3">KB5</strain>
    </source>
</reference>
<dbReference type="Proteomes" id="UP000077852">
    <property type="component" value="Unassembled WGS sequence"/>
</dbReference>
<comment type="caution">
    <text evidence="2">The sequence shown here is derived from an EMBL/GenBank/DDBJ whole genome shotgun (WGS) entry which is preliminary data.</text>
</comment>